<keyword evidence="7" id="KW-1185">Reference proteome</keyword>
<accession>E4WUM3</accession>
<evidence type="ECO:0000256" key="5">
    <source>
        <dbReference type="SAM" id="MobiDB-lite"/>
    </source>
</evidence>
<sequence length="648" mass="73518">MVESKDKIRSGRSGSTSSSKDDKKDQAKRKLSDSGSTADKKMKIDRSSTKSEKSTEKPVIGKLARQKAAEAKAAEEKSQTKKKAPKKEKDNKFPKFQENKLLAEEKMTLEKISESYSVIVKTIKDHMIDITDLKNAKTEDTDSLYQTRTEAVIAISTLKQLNRFAQMLTKESRDETKAILGRSDGVNLKLQNLQYQTHHLKSEIDACLGFNSLHKEMVMVPEETFKKAAPQDIVDKAVSCDHEMVKARLGWELAQREELKSAVEEVKAERSKIENDASRVRSNLNDLRPQLSTMLEAANGVRTILGLDGTVGAMGTAREVLTDPLLKIYKAGRALSQTRSDVKVLMEGDHKEAIELKAKGFEDGEIEQEEEEEENQSKRSRKKSSKDKKDKSTKGWYPVFITWKIGNKPIKFKQNIYNKLIFAESSESSATPELSCLFNDDTGRQTSNDKSDAVKTSFGRSYKWAEQIATGEAPSNEETYSEYLEKIVEAINSRFKHSELVDEHVKSLKDKKLPFHLSELMMTGVITKFEESDIYESPRGLKPYEDGKIFKVSIQHIDEKKMYAYISISPNYPHNAPRISVFTENDKNAANDVQLQYIEEHCNLRLPIRLRAKDKMIEAISRQIGTLMMQPISAKVTTRNRFHPVQLL</sequence>
<dbReference type="PANTHER" id="PTHR13375">
    <property type="entry name" value="FMS INTERACTING PROTEIN"/>
    <property type="match status" value="1"/>
</dbReference>
<feature type="region of interest" description="Disordered" evidence="5">
    <location>
        <begin position="358"/>
        <end position="392"/>
    </location>
</feature>
<comment type="similarity">
    <text evidence="2">Belongs to the THOC5 family.</text>
</comment>
<feature type="compositionally biased region" description="Basic and acidic residues" evidence="5">
    <location>
        <begin position="19"/>
        <end position="56"/>
    </location>
</feature>
<keyword evidence="4" id="KW-0175">Coiled coil</keyword>
<evidence type="ECO:0000256" key="2">
    <source>
        <dbReference type="ARBA" id="ARBA00008044"/>
    </source>
</evidence>
<dbReference type="GO" id="GO:0000445">
    <property type="term" value="C:THO complex part of transcription export complex"/>
    <property type="evidence" value="ECO:0007669"/>
    <property type="project" value="TreeGrafter"/>
</dbReference>
<gene>
    <name evidence="6" type="ORF">GSOID_T00009324001</name>
</gene>
<feature type="region of interest" description="Disordered" evidence="5">
    <location>
        <begin position="1"/>
        <end position="95"/>
    </location>
</feature>
<dbReference type="EMBL" id="FN653017">
    <property type="protein sequence ID" value="CBY21553.1"/>
    <property type="molecule type" value="Genomic_DNA"/>
</dbReference>
<proteinExistence type="inferred from homology"/>
<feature type="compositionally biased region" description="Acidic residues" evidence="5">
    <location>
        <begin position="363"/>
        <end position="374"/>
    </location>
</feature>
<comment type="subcellular location">
    <subcellularLocation>
        <location evidence="1">Nucleus</location>
    </subcellularLocation>
</comment>
<dbReference type="InterPro" id="IPR019163">
    <property type="entry name" value="THO_Thoc5"/>
</dbReference>
<dbReference type="OrthoDB" id="20582at2759"/>
<dbReference type="Proteomes" id="UP000001307">
    <property type="component" value="Unassembled WGS sequence"/>
</dbReference>
<dbReference type="AlphaFoldDB" id="E4WUM3"/>
<dbReference type="InParanoid" id="E4WUM3"/>
<feature type="coiled-coil region" evidence="4">
    <location>
        <begin position="256"/>
        <end position="283"/>
    </location>
</feature>
<evidence type="ECO:0000256" key="1">
    <source>
        <dbReference type="ARBA" id="ARBA00004123"/>
    </source>
</evidence>
<name>E4WUM3_OIKDI</name>
<feature type="compositionally biased region" description="Basic and acidic residues" evidence="5">
    <location>
        <begin position="67"/>
        <end position="79"/>
    </location>
</feature>
<evidence type="ECO:0000256" key="3">
    <source>
        <dbReference type="ARBA" id="ARBA00023242"/>
    </source>
</evidence>
<organism evidence="6">
    <name type="scientific">Oikopleura dioica</name>
    <name type="common">Tunicate</name>
    <dbReference type="NCBI Taxonomy" id="34765"/>
    <lineage>
        <taxon>Eukaryota</taxon>
        <taxon>Metazoa</taxon>
        <taxon>Chordata</taxon>
        <taxon>Tunicata</taxon>
        <taxon>Appendicularia</taxon>
        <taxon>Copelata</taxon>
        <taxon>Oikopleuridae</taxon>
        <taxon>Oikopleura</taxon>
    </lineage>
</organism>
<reference evidence="6" key="1">
    <citation type="journal article" date="2010" name="Science">
        <title>Plasticity of animal genome architecture unmasked by rapid evolution of a pelagic tunicate.</title>
        <authorList>
            <person name="Denoeud F."/>
            <person name="Henriet S."/>
            <person name="Mungpakdee S."/>
            <person name="Aury J.M."/>
            <person name="Da Silva C."/>
            <person name="Brinkmann H."/>
            <person name="Mikhaleva J."/>
            <person name="Olsen L.C."/>
            <person name="Jubin C."/>
            <person name="Canestro C."/>
            <person name="Bouquet J.M."/>
            <person name="Danks G."/>
            <person name="Poulain J."/>
            <person name="Campsteijn C."/>
            <person name="Adamski M."/>
            <person name="Cross I."/>
            <person name="Yadetie F."/>
            <person name="Muffato M."/>
            <person name="Louis A."/>
            <person name="Butcher S."/>
            <person name="Tsagkogeorga G."/>
            <person name="Konrad A."/>
            <person name="Singh S."/>
            <person name="Jensen M.F."/>
            <person name="Cong E.H."/>
            <person name="Eikeseth-Otteraa H."/>
            <person name="Noel B."/>
            <person name="Anthouard V."/>
            <person name="Porcel B.M."/>
            <person name="Kachouri-Lafond R."/>
            <person name="Nishino A."/>
            <person name="Ugolini M."/>
            <person name="Chourrout P."/>
            <person name="Nishida H."/>
            <person name="Aasland R."/>
            <person name="Huzurbazar S."/>
            <person name="Westhof E."/>
            <person name="Delsuc F."/>
            <person name="Lehrach H."/>
            <person name="Reinhardt R."/>
            <person name="Weissenbach J."/>
            <person name="Roy S.W."/>
            <person name="Artiguenave F."/>
            <person name="Postlethwait J.H."/>
            <person name="Manak J.R."/>
            <person name="Thompson E.M."/>
            <person name="Jaillon O."/>
            <person name="Du Pasquier L."/>
            <person name="Boudinot P."/>
            <person name="Liberles D.A."/>
            <person name="Volff J.N."/>
            <person name="Philippe H."/>
            <person name="Lenhard B."/>
            <person name="Roest Crollius H."/>
            <person name="Wincker P."/>
            <person name="Chourrout D."/>
        </authorList>
    </citation>
    <scope>NUCLEOTIDE SEQUENCE [LARGE SCALE GENOMIC DNA]</scope>
</reference>
<dbReference type="PANTHER" id="PTHR13375:SF3">
    <property type="entry name" value="THO COMPLEX SUBUNIT 5 HOMOLOG"/>
    <property type="match status" value="1"/>
</dbReference>
<evidence type="ECO:0000313" key="6">
    <source>
        <dbReference type="EMBL" id="CBY21553.1"/>
    </source>
</evidence>
<dbReference type="GO" id="GO:0003729">
    <property type="term" value="F:mRNA binding"/>
    <property type="evidence" value="ECO:0007669"/>
    <property type="project" value="TreeGrafter"/>
</dbReference>
<dbReference type="Pfam" id="PF09766">
    <property type="entry name" value="FmiP_Thoc5"/>
    <property type="match status" value="1"/>
</dbReference>
<evidence type="ECO:0000256" key="4">
    <source>
        <dbReference type="SAM" id="Coils"/>
    </source>
</evidence>
<evidence type="ECO:0000313" key="7">
    <source>
        <dbReference type="Proteomes" id="UP000001307"/>
    </source>
</evidence>
<keyword evidence="3" id="KW-0539">Nucleus</keyword>
<protein>
    <submittedName>
        <fullName evidence="6">Uncharacterized protein</fullName>
    </submittedName>
</protein>
<dbReference type="GO" id="GO:0006406">
    <property type="term" value="P:mRNA export from nucleus"/>
    <property type="evidence" value="ECO:0007669"/>
    <property type="project" value="TreeGrafter"/>
</dbReference>